<dbReference type="PANTHER" id="PTHR31306:SF4">
    <property type="entry name" value="ALPHA-1,2-GALACTOSYLTRANSFERASE"/>
    <property type="match status" value="1"/>
</dbReference>
<dbReference type="GO" id="GO:0016757">
    <property type="term" value="F:glycosyltransferase activity"/>
    <property type="evidence" value="ECO:0007669"/>
    <property type="project" value="UniProtKB-KW"/>
</dbReference>
<evidence type="ECO:0000256" key="1">
    <source>
        <dbReference type="ARBA" id="ARBA00005664"/>
    </source>
</evidence>
<dbReference type="AlphaFoldDB" id="A0A9N9AEB5"/>
<name>A0A9N9AEB5_9GLOM</name>
<keyword evidence="6" id="KW-1185">Reference proteome</keyword>
<evidence type="ECO:0000256" key="4">
    <source>
        <dbReference type="SAM" id="MobiDB-lite"/>
    </source>
</evidence>
<feature type="compositionally biased region" description="Polar residues" evidence="4">
    <location>
        <begin position="43"/>
        <end position="53"/>
    </location>
</feature>
<keyword evidence="3" id="KW-0808">Transferase</keyword>
<accession>A0A9N9AEB5</accession>
<protein>
    <submittedName>
        <fullName evidence="5">24142_t:CDS:1</fullName>
    </submittedName>
</protein>
<evidence type="ECO:0000313" key="5">
    <source>
        <dbReference type="EMBL" id="CAG8527191.1"/>
    </source>
</evidence>
<organism evidence="5 6">
    <name type="scientific">Cetraspora pellucida</name>
    <dbReference type="NCBI Taxonomy" id="1433469"/>
    <lineage>
        <taxon>Eukaryota</taxon>
        <taxon>Fungi</taxon>
        <taxon>Fungi incertae sedis</taxon>
        <taxon>Mucoromycota</taxon>
        <taxon>Glomeromycotina</taxon>
        <taxon>Glomeromycetes</taxon>
        <taxon>Diversisporales</taxon>
        <taxon>Gigasporaceae</taxon>
        <taxon>Cetraspora</taxon>
    </lineage>
</organism>
<dbReference type="InterPro" id="IPR029044">
    <property type="entry name" value="Nucleotide-diphossugar_trans"/>
</dbReference>
<comment type="similarity">
    <text evidence="1">Belongs to the glycosyltransferase 34 family.</text>
</comment>
<gene>
    <name evidence="5" type="ORF">CPELLU_LOCUS3673</name>
</gene>
<dbReference type="InterPro" id="IPR008630">
    <property type="entry name" value="Glyco_trans_34"/>
</dbReference>
<dbReference type="OrthoDB" id="205108at2759"/>
<feature type="region of interest" description="Disordered" evidence="4">
    <location>
        <begin position="1"/>
        <end position="25"/>
    </location>
</feature>
<evidence type="ECO:0000256" key="3">
    <source>
        <dbReference type="ARBA" id="ARBA00022679"/>
    </source>
</evidence>
<dbReference type="GO" id="GO:0000139">
    <property type="term" value="C:Golgi membrane"/>
    <property type="evidence" value="ECO:0007669"/>
    <property type="project" value="TreeGrafter"/>
</dbReference>
<feature type="region of interest" description="Disordered" evidence="4">
    <location>
        <begin position="43"/>
        <end position="64"/>
    </location>
</feature>
<dbReference type="EMBL" id="CAJVQA010001815">
    <property type="protein sequence ID" value="CAG8527191.1"/>
    <property type="molecule type" value="Genomic_DNA"/>
</dbReference>
<sequence length="568" mass="66606">MFDILRANTNDTSSSSSEPRRHRRQKFNTYMNYYNSSIDLSSKTKGLTNSSETNSKDVTDPEFDHEDYDYDRHDGIKELRKRNLLRDILFGIEDNLEPCIEYDRNIFYKFLITPYQFGKNKQLYRNFISEIVENNDMVEFQHLLGTNYTQETVLNWVKTQKDYNITFDHLVLMDESSIVNLEMIEYNLLNKGYQDKDNEKISAKLPNIIWGNFETPLADNMVIIGEKAFKTIIENKEVIKNSKYSNLITQAYFYIKEKSQTLSNKLEEIFFINDPEGFILWTGKIEEIPQITTIGVGKLQMTEDFNQVTEHLSISYVPVCHFTTSSEGEPKIAVVTSSSFKDRFVDCKQSIIDIAFESIENKRIYAQEHRYPIIPLQTYRRGMITWGNIDTIKMTLPYYDWILWIDTNSVITNYNVSLSEMIKKFYLIVGKRIVKDDNIDESEIYKIGKETFDKTVDIVVAEPTKEEEEFNAGMLLFKHSGWSFGFIRNVQALRNKRMKEEGVMWKLLEEFPEFKQRMLLLSHEEYPLSASPKYWKEGDFILNYGSENCPAGSITNSLKKLKETKKNS</sequence>
<evidence type="ECO:0000313" key="6">
    <source>
        <dbReference type="Proteomes" id="UP000789759"/>
    </source>
</evidence>
<proteinExistence type="inferred from homology"/>
<keyword evidence="2" id="KW-0328">Glycosyltransferase</keyword>
<dbReference type="Proteomes" id="UP000789759">
    <property type="component" value="Unassembled WGS sequence"/>
</dbReference>
<dbReference type="Pfam" id="PF05637">
    <property type="entry name" value="Glyco_transf_34"/>
    <property type="match status" value="1"/>
</dbReference>
<dbReference type="GO" id="GO:0006487">
    <property type="term" value="P:protein N-linked glycosylation"/>
    <property type="evidence" value="ECO:0007669"/>
    <property type="project" value="TreeGrafter"/>
</dbReference>
<reference evidence="5" key="1">
    <citation type="submission" date="2021-06" db="EMBL/GenBank/DDBJ databases">
        <authorList>
            <person name="Kallberg Y."/>
            <person name="Tangrot J."/>
            <person name="Rosling A."/>
        </authorList>
    </citation>
    <scope>NUCLEOTIDE SEQUENCE</scope>
    <source>
        <strain evidence="5">FL966</strain>
    </source>
</reference>
<dbReference type="PANTHER" id="PTHR31306">
    <property type="entry name" value="ALPHA-1,6-MANNOSYLTRANSFERASE MNN11-RELATED"/>
    <property type="match status" value="1"/>
</dbReference>
<dbReference type="Gene3D" id="3.90.550.10">
    <property type="entry name" value="Spore Coat Polysaccharide Biosynthesis Protein SpsA, Chain A"/>
    <property type="match status" value="1"/>
</dbReference>
<evidence type="ECO:0000256" key="2">
    <source>
        <dbReference type="ARBA" id="ARBA00022676"/>
    </source>
</evidence>
<comment type="caution">
    <text evidence="5">The sequence shown here is derived from an EMBL/GenBank/DDBJ whole genome shotgun (WGS) entry which is preliminary data.</text>
</comment>